<reference evidence="2 3" key="1">
    <citation type="submission" date="2024-09" db="EMBL/GenBank/DDBJ databases">
        <title>Itraconazole resistance in Madurella fahalii resulting from another homologue of gene encoding cytochrome P450 14-alpha sterol demethylase (CYP51).</title>
        <authorList>
            <person name="Yoshioka I."/>
            <person name="Fahal A.H."/>
            <person name="Kaneko S."/>
            <person name="Yaguchi T."/>
        </authorList>
    </citation>
    <scope>NUCLEOTIDE SEQUENCE [LARGE SCALE GENOMIC DNA]</scope>
    <source>
        <strain evidence="2 3">IFM 68171</strain>
    </source>
</reference>
<protein>
    <recommendedName>
        <fullName evidence="1">Heterokaryon incompatibility domain-containing protein</fullName>
    </recommendedName>
</protein>
<dbReference type="EMBL" id="BAAFSV010000001">
    <property type="protein sequence ID" value="GAB1311921.1"/>
    <property type="molecule type" value="Genomic_DNA"/>
</dbReference>
<dbReference type="InterPro" id="IPR010730">
    <property type="entry name" value="HET"/>
</dbReference>
<proteinExistence type="predicted"/>
<dbReference type="PANTHER" id="PTHR24148:SF78">
    <property type="entry name" value="HETEROKARYON INCOMPATIBILITY DOMAIN-CONTAINING PROTEIN"/>
    <property type="match status" value="1"/>
</dbReference>
<name>A0ABQ0G2G3_9PEZI</name>
<dbReference type="PANTHER" id="PTHR24148">
    <property type="entry name" value="ANKYRIN REPEAT DOMAIN-CONTAINING PROTEIN 39 HOMOLOG-RELATED"/>
    <property type="match status" value="1"/>
</dbReference>
<dbReference type="InterPro" id="IPR052895">
    <property type="entry name" value="HetReg/Transcr_Mod"/>
</dbReference>
<dbReference type="Proteomes" id="UP001628179">
    <property type="component" value="Unassembled WGS sequence"/>
</dbReference>
<evidence type="ECO:0000313" key="2">
    <source>
        <dbReference type="EMBL" id="GAB1311921.1"/>
    </source>
</evidence>
<dbReference type="RefSeq" id="XP_070913654.1">
    <property type="nucleotide sequence ID" value="XM_071057553.1"/>
</dbReference>
<evidence type="ECO:0000259" key="1">
    <source>
        <dbReference type="Pfam" id="PF06985"/>
    </source>
</evidence>
<sequence length="334" mass="37156">MALTAVPTRPLYRYSPLPAGAIRLLHLMPHGGNRGAPIQCRLVDYSLEGPNEDDTQHHLYEALSYVWGLGNQHACNHYNRHYISIEEHCSFPVTTNLHAALQRLRSRQLVRVVWVDAICINQADDREKGEQVRRMAEIYSNANRVIVWLGEADGGGDQALEERCSNGAGSSAYRCSRRWLRLERYSSSALLRELVRHLLGDRVAITTGDDVEIAVIKGQASVLAVIESVELTGRNGNDNNMQRVALRLRGGWKTTWMLPPLARRVQPGDLVCLLSGAARPSILRHCRDYLAVVMITAPALPPPTPVAEHILQEAVRGHVEALGPEDVRLLATKD</sequence>
<organism evidence="2 3">
    <name type="scientific">Madurella fahalii</name>
    <dbReference type="NCBI Taxonomy" id="1157608"/>
    <lineage>
        <taxon>Eukaryota</taxon>
        <taxon>Fungi</taxon>
        <taxon>Dikarya</taxon>
        <taxon>Ascomycota</taxon>
        <taxon>Pezizomycotina</taxon>
        <taxon>Sordariomycetes</taxon>
        <taxon>Sordariomycetidae</taxon>
        <taxon>Sordariales</taxon>
        <taxon>Sordariales incertae sedis</taxon>
        <taxon>Madurella</taxon>
    </lineage>
</organism>
<accession>A0ABQ0G2G3</accession>
<gene>
    <name evidence="2" type="ORF">MFIFM68171_02131</name>
</gene>
<feature type="domain" description="Heterokaryon incompatibility" evidence="1">
    <location>
        <begin position="60"/>
        <end position="162"/>
    </location>
</feature>
<comment type="caution">
    <text evidence="2">The sequence shown here is derived from an EMBL/GenBank/DDBJ whole genome shotgun (WGS) entry which is preliminary data.</text>
</comment>
<dbReference type="GeneID" id="98172876"/>
<keyword evidence="3" id="KW-1185">Reference proteome</keyword>
<dbReference type="Pfam" id="PF06985">
    <property type="entry name" value="HET"/>
    <property type="match status" value="1"/>
</dbReference>
<evidence type="ECO:0000313" key="3">
    <source>
        <dbReference type="Proteomes" id="UP001628179"/>
    </source>
</evidence>